<feature type="compositionally biased region" description="Basic residues" evidence="1">
    <location>
        <begin position="136"/>
        <end position="146"/>
    </location>
</feature>
<reference evidence="3" key="1">
    <citation type="submission" date="2024-07" db="EMBL/GenBank/DDBJ databases">
        <title>Two chromosome-level genome assemblies of Korean endemic species Abeliophyllum distichum and Forsythia ovata (Oleaceae).</title>
        <authorList>
            <person name="Jang H."/>
        </authorList>
    </citation>
    <scope>NUCLEOTIDE SEQUENCE [LARGE SCALE GENOMIC DNA]</scope>
</reference>
<gene>
    <name evidence="2" type="ORF">Adt_21292</name>
</gene>
<accession>A0ABD1SYY2</accession>
<dbReference type="Proteomes" id="UP001604336">
    <property type="component" value="Unassembled WGS sequence"/>
</dbReference>
<keyword evidence="3" id="KW-1185">Reference proteome</keyword>
<feature type="region of interest" description="Disordered" evidence="1">
    <location>
        <begin position="118"/>
        <end position="185"/>
    </location>
</feature>
<feature type="compositionally biased region" description="Basic residues" evidence="1">
    <location>
        <begin position="55"/>
        <end position="64"/>
    </location>
</feature>
<feature type="compositionally biased region" description="Polar residues" evidence="1">
    <location>
        <begin position="123"/>
        <end position="134"/>
    </location>
</feature>
<protein>
    <submittedName>
        <fullName evidence="2">Uncharacterized protein</fullName>
    </submittedName>
</protein>
<evidence type="ECO:0000313" key="3">
    <source>
        <dbReference type="Proteomes" id="UP001604336"/>
    </source>
</evidence>
<dbReference type="EMBL" id="JBFOLK010000006">
    <property type="protein sequence ID" value="KAL2505671.1"/>
    <property type="molecule type" value="Genomic_DNA"/>
</dbReference>
<evidence type="ECO:0000313" key="2">
    <source>
        <dbReference type="EMBL" id="KAL2505671.1"/>
    </source>
</evidence>
<dbReference type="AlphaFoldDB" id="A0ABD1SYY2"/>
<organism evidence="2 3">
    <name type="scientific">Abeliophyllum distichum</name>
    <dbReference type="NCBI Taxonomy" id="126358"/>
    <lineage>
        <taxon>Eukaryota</taxon>
        <taxon>Viridiplantae</taxon>
        <taxon>Streptophyta</taxon>
        <taxon>Embryophyta</taxon>
        <taxon>Tracheophyta</taxon>
        <taxon>Spermatophyta</taxon>
        <taxon>Magnoliopsida</taxon>
        <taxon>eudicotyledons</taxon>
        <taxon>Gunneridae</taxon>
        <taxon>Pentapetalae</taxon>
        <taxon>asterids</taxon>
        <taxon>lamiids</taxon>
        <taxon>Lamiales</taxon>
        <taxon>Oleaceae</taxon>
        <taxon>Forsythieae</taxon>
        <taxon>Abeliophyllum</taxon>
    </lineage>
</organism>
<feature type="region of interest" description="Disordered" evidence="1">
    <location>
        <begin position="55"/>
        <end position="78"/>
    </location>
</feature>
<evidence type="ECO:0000256" key="1">
    <source>
        <dbReference type="SAM" id="MobiDB-lite"/>
    </source>
</evidence>
<proteinExistence type="predicted"/>
<sequence>MDYRDDPLNYVHECYRVNTYLRCYENLVMPINGKRLWPEVDKLPIKPPGWILTKRGRRQKKRRKQQEEDVMIQSQGTTKLKKKGSVVMTCSVCGLTGHNKRYHDKEDAPHEDWSALPVEPLLDSQNTSTTQTRPKLQARRSKKNRKPTSEDQPQPSEFQFMPTPGFGHDNDPVHNSGPAVYNPEAIDVVEVQPHSMSEG</sequence>
<comment type="caution">
    <text evidence="2">The sequence shown here is derived from an EMBL/GenBank/DDBJ whole genome shotgun (WGS) entry which is preliminary data.</text>
</comment>
<name>A0ABD1SYY2_9LAMI</name>